<dbReference type="GO" id="GO:0000398">
    <property type="term" value="P:mRNA splicing, via spliceosome"/>
    <property type="evidence" value="ECO:0007669"/>
    <property type="project" value="TreeGrafter"/>
</dbReference>
<dbReference type="SMART" id="SM00360">
    <property type="entry name" value="RRM"/>
    <property type="match status" value="1"/>
</dbReference>
<dbReference type="Gene3D" id="3.30.428.10">
    <property type="entry name" value="HIT-like"/>
    <property type="match status" value="1"/>
</dbReference>
<dbReference type="AlphaFoldDB" id="A0AAW1RCR0"/>
<dbReference type="PANTHER" id="PTHR12072:SF4">
    <property type="entry name" value="CWF19-LIKE PROTEIN 1"/>
    <property type="match status" value="1"/>
</dbReference>
<dbReference type="InterPro" id="IPR006768">
    <property type="entry name" value="Cwf19-like_C_dom-1"/>
</dbReference>
<protein>
    <recommendedName>
        <fullName evidence="2">RRM domain-containing protein</fullName>
    </recommendedName>
</protein>
<evidence type="ECO:0000256" key="1">
    <source>
        <dbReference type="PROSITE-ProRule" id="PRU00176"/>
    </source>
</evidence>
<dbReference type="Gene3D" id="3.30.70.330">
    <property type="match status" value="1"/>
</dbReference>
<dbReference type="InterPro" id="IPR012677">
    <property type="entry name" value="Nucleotide-bd_a/b_plait_sf"/>
</dbReference>
<dbReference type="GO" id="GO:0061632">
    <property type="term" value="F:RNA lariat debranching enzyme activator activity"/>
    <property type="evidence" value="ECO:0007669"/>
    <property type="project" value="TreeGrafter"/>
</dbReference>
<dbReference type="GO" id="GO:0071014">
    <property type="term" value="C:post-mRNA release spliceosomal complex"/>
    <property type="evidence" value="ECO:0007669"/>
    <property type="project" value="TreeGrafter"/>
</dbReference>
<comment type="caution">
    <text evidence="3">The sequence shown here is derived from an EMBL/GenBank/DDBJ whole genome shotgun (WGS) entry which is preliminary data.</text>
</comment>
<dbReference type="InterPro" id="IPR036265">
    <property type="entry name" value="HIT-like_sf"/>
</dbReference>
<evidence type="ECO:0000313" key="4">
    <source>
        <dbReference type="Proteomes" id="UP001445335"/>
    </source>
</evidence>
<keyword evidence="1" id="KW-0694">RNA-binding</keyword>
<dbReference type="Pfam" id="PF04676">
    <property type="entry name" value="CwfJ_C_2"/>
    <property type="match status" value="1"/>
</dbReference>
<dbReference type="SUPFAM" id="SSF54928">
    <property type="entry name" value="RNA-binding domain, RBD"/>
    <property type="match status" value="1"/>
</dbReference>
<name>A0AAW1RCR0_9CHLO</name>
<evidence type="ECO:0000313" key="3">
    <source>
        <dbReference type="EMBL" id="KAK9831358.1"/>
    </source>
</evidence>
<dbReference type="Pfam" id="PF04677">
    <property type="entry name" value="CwfJ_C_1"/>
    <property type="match status" value="1"/>
</dbReference>
<organism evidence="3 4">
    <name type="scientific">Elliptochloris bilobata</name>
    <dbReference type="NCBI Taxonomy" id="381761"/>
    <lineage>
        <taxon>Eukaryota</taxon>
        <taxon>Viridiplantae</taxon>
        <taxon>Chlorophyta</taxon>
        <taxon>core chlorophytes</taxon>
        <taxon>Trebouxiophyceae</taxon>
        <taxon>Trebouxiophyceae incertae sedis</taxon>
        <taxon>Elliptochloris clade</taxon>
        <taxon>Elliptochloris</taxon>
    </lineage>
</organism>
<dbReference type="SUPFAM" id="SSF56300">
    <property type="entry name" value="Metallo-dependent phosphatases"/>
    <property type="match status" value="1"/>
</dbReference>
<dbReference type="GO" id="GO:0003723">
    <property type="term" value="F:RNA binding"/>
    <property type="evidence" value="ECO:0007669"/>
    <property type="project" value="UniProtKB-UniRule"/>
</dbReference>
<dbReference type="Proteomes" id="UP001445335">
    <property type="component" value="Unassembled WGS sequence"/>
</dbReference>
<proteinExistence type="predicted"/>
<dbReference type="InterPro" id="IPR000504">
    <property type="entry name" value="RRM_dom"/>
</dbReference>
<gene>
    <name evidence="3" type="ORF">WJX81_005464</name>
</gene>
<dbReference type="PANTHER" id="PTHR12072">
    <property type="entry name" value="CWF19, CELL CYCLE CONTROL PROTEIN"/>
    <property type="match status" value="1"/>
</dbReference>
<sequence>MAAQKKVLISGDVHGKLSALFKRVQAVNKANGPFDLLLCAGGFFPDSGPEGDAAEADAELAEYALGARTAPLPTYFIGSFGRGASQFLAALEASGGAGNVHYLGRAGLTSLAGLSIAFLDGGYDAAAFVGSGADGVGGCRHFTQADVKRLEAAVDSASGDVDIFLTCEWPAGVTSAVPAELQSPGLPPSAGSRAVADLVLRVRPRYHFAGGLGVHFARPPYLNKDLGTGAHVTRFVALAAFGNAAKAKAMHALVLVPAAEMAPEALIAKPADTTACPFALPGPPKREAEDSFEQSWRWQAPKRARTHIAAPSLGRPGVAKDDKLTVYVKNLPYAAEEADLVAHFEQAGPVVDVRRGAAPDGKLHGFGFVQFATAEAVNAALRMSGSVLMGRDLTVDAASAEGGGGGAAVTGEPVEGCWFCLSNPNADVNLVASIGEESYVALDKGPISGRHVLVLPIEHFPSTLALPPSAFAEIERYLAALRACFAAQGERLFAFERYLVFRKSGGNHCQVNALAVPAAAAEGAADTLLRAAEAAGFALMPLKGPSEGEAGRDALRAVVGSGEFFAATLPDGSRLVQPIPRGVRHPLNFGREVAAALAGVPDRADWKRCQGSEAEEAERTDAFKAHFKPHDIMQ</sequence>
<dbReference type="EMBL" id="JALJOU010000047">
    <property type="protein sequence ID" value="KAK9831358.1"/>
    <property type="molecule type" value="Genomic_DNA"/>
</dbReference>
<dbReference type="InterPro" id="IPR040194">
    <property type="entry name" value="Cwf19-like"/>
</dbReference>
<accession>A0AAW1RCR0</accession>
<evidence type="ECO:0000259" key="2">
    <source>
        <dbReference type="PROSITE" id="PS50102"/>
    </source>
</evidence>
<dbReference type="PROSITE" id="PS50102">
    <property type="entry name" value="RRM"/>
    <property type="match status" value="1"/>
</dbReference>
<keyword evidence="4" id="KW-1185">Reference proteome</keyword>
<dbReference type="CDD" id="cd07380">
    <property type="entry name" value="MPP_CWF19_N"/>
    <property type="match status" value="1"/>
</dbReference>
<dbReference type="InterPro" id="IPR035979">
    <property type="entry name" value="RBD_domain_sf"/>
</dbReference>
<dbReference type="SUPFAM" id="SSF54197">
    <property type="entry name" value="HIT-like"/>
    <property type="match status" value="1"/>
</dbReference>
<reference evidence="3 4" key="1">
    <citation type="journal article" date="2024" name="Nat. Commun.">
        <title>Phylogenomics reveals the evolutionary origins of lichenization in chlorophyte algae.</title>
        <authorList>
            <person name="Puginier C."/>
            <person name="Libourel C."/>
            <person name="Otte J."/>
            <person name="Skaloud P."/>
            <person name="Haon M."/>
            <person name="Grisel S."/>
            <person name="Petersen M."/>
            <person name="Berrin J.G."/>
            <person name="Delaux P.M."/>
            <person name="Dal Grande F."/>
            <person name="Keller J."/>
        </authorList>
    </citation>
    <scope>NUCLEOTIDE SEQUENCE [LARGE SCALE GENOMIC DNA]</scope>
    <source>
        <strain evidence="3 4">SAG 245.80</strain>
    </source>
</reference>
<dbReference type="InterPro" id="IPR029052">
    <property type="entry name" value="Metallo-depent_PP-like"/>
</dbReference>
<dbReference type="Pfam" id="PF00076">
    <property type="entry name" value="RRM_1"/>
    <property type="match status" value="1"/>
</dbReference>
<feature type="domain" description="RRM" evidence="2">
    <location>
        <begin position="324"/>
        <end position="400"/>
    </location>
</feature>
<dbReference type="InterPro" id="IPR006767">
    <property type="entry name" value="Cwf19-like_C_dom-2"/>
</dbReference>